<accession>A0A1D7TXU8</accession>
<dbReference type="PANTHER" id="PTHR43591:SF24">
    <property type="entry name" value="2-METHOXY-6-POLYPRENYL-1,4-BENZOQUINOL METHYLASE, MITOCHONDRIAL"/>
    <property type="match status" value="1"/>
</dbReference>
<evidence type="ECO:0000256" key="4">
    <source>
        <dbReference type="ARBA" id="ARBA00022688"/>
    </source>
</evidence>
<evidence type="ECO:0000313" key="8">
    <source>
        <dbReference type="Proteomes" id="UP000094969"/>
    </source>
</evidence>
<feature type="binding site" evidence="6">
    <location>
        <position position="75"/>
    </location>
    <ligand>
        <name>S-adenosyl-L-methionine</name>
        <dbReference type="ChEBI" id="CHEBI:59789"/>
    </ligand>
</feature>
<dbReference type="EC" id="2.1.1.201" evidence="6"/>
<comment type="pathway">
    <text evidence="6">Cofactor biosynthesis; ubiquinone biosynthesis.</text>
</comment>
<dbReference type="InterPro" id="IPR029063">
    <property type="entry name" value="SAM-dependent_MTases_sf"/>
</dbReference>
<evidence type="ECO:0000256" key="6">
    <source>
        <dbReference type="HAMAP-Rule" id="MF_01813"/>
    </source>
</evidence>
<feature type="binding site" evidence="6">
    <location>
        <position position="96"/>
    </location>
    <ligand>
        <name>S-adenosyl-L-methionine</name>
        <dbReference type="ChEBI" id="CHEBI:59789"/>
    </ligand>
</feature>
<reference evidence="7 8" key="1">
    <citation type="journal article" date="2015" name="Antonie Van Leeuwenhoek">
        <title>Bosea vaviloviae sp. nov., a new species of slow-growing rhizobia isolated from nodules of the relict species Vavilovia formosa (Stev.) Fed.</title>
        <authorList>
            <person name="Safronova V.I."/>
            <person name="Kuznetsova I.G."/>
            <person name="Sazanova A.L."/>
            <person name="Kimeklis A.K."/>
            <person name="Belimov A.A."/>
            <person name="Andronov E.E."/>
            <person name="Pinaev A.G."/>
            <person name="Chizhevskaya E.P."/>
            <person name="Pukhaev A.R."/>
            <person name="Popov K.P."/>
            <person name="Willems A."/>
            <person name="Tikhonovich I.A."/>
        </authorList>
    </citation>
    <scope>NUCLEOTIDE SEQUENCE [LARGE SCALE GENOMIC DNA]</scope>
    <source>
        <strain evidence="7 8">Vaf18</strain>
    </source>
</reference>
<comment type="catalytic activity">
    <reaction evidence="6">
        <text>a 2-methoxy-6-(all-trans-polyprenyl)benzene-1,4-diol + S-adenosyl-L-methionine = a 5-methoxy-2-methyl-3-(all-trans-polyprenyl)benzene-1,4-diol + S-adenosyl-L-homocysteine + H(+)</text>
        <dbReference type="Rhea" id="RHEA:28286"/>
        <dbReference type="Rhea" id="RHEA-COMP:10858"/>
        <dbReference type="Rhea" id="RHEA-COMP:10859"/>
        <dbReference type="ChEBI" id="CHEBI:15378"/>
        <dbReference type="ChEBI" id="CHEBI:57856"/>
        <dbReference type="ChEBI" id="CHEBI:59789"/>
        <dbReference type="ChEBI" id="CHEBI:84166"/>
        <dbReference type="ChEBI" id="CHEBI:84167"/>
        <dbReference type="EC" id="2.1.1.201"/>
    </reaction>
</comment>
<evidence type="ECO:0000313" key="7">
    <source>
        <dbReference type="EMBL" id="AOO79944.1"/>
    </source>
</evidence>
<dbReference type="HAMAP" id="MF_01813">
    <property type="entry name" value="MenG_UbiE_methyltr"/>
    <property type="match status" value="1"/>
</dbReference>
<dbReference type="CDD" id="cd02440">
    <property type="entry name" value="AdoMet_MTases"/>
    <property type="match status" value="1"/>
</dbReference>
<keyword evidence="2 6" id="KW-0489">Methyltransferase</keyword>
<dbReference type="GO" id="GO:0032259">
    <property type="term" value="P:methylation"/>
    <property type="evidence" value="ECO:0007669"/>
    <property type="project" value="UniProtKB-KW"/>
</dbReference>
<keyword evidence="1 6" id="KW-0474">Menaquinone biosynthesis</keyword>
<dbReference type="SUPFAM" id="SSF53335">
    <property type="entry name" value="S-adenosyl-L-methionine-dependent methyltransferases"/>
    <property type="match status" value="1"/>
</dbReference>
<sequence>MTAASDTTHFGFETVPLVEKQAKVDDVFHKVASRYDLMNDLMSAGLHRLWKDALITTLKPAKDRPFHHLDVAGGTGDVAFQVLDAGGPQTDVTVLDINAQMLSVGRDRAQKRFPDDDRIRFVQGNAEALGLPDNHFDAYTIAFGIRNVPRIDKALSEAFRVLKRGGRFLCLEFSHVDVPLLDKVYEAYSFTVIPPMGRMVTGEAEPYQYLVESIRKFPKPQSFAGMIEDAGFRRAKFTPMTGGVVALHSGWKL</sequence>
<dbReference type="Proteomes" id="UP000094969">
    <property type="component" value="Chromosome"/>
</dbReference>
<evidence type="ECO:0000256" key="1">
    <source>
        <dbReference type="ARBA" id="ARBA00022428"/>
    </source>
</evidence>
<gene>
    <name evidence="6" type="primary">ubiE</name>
    <name evidence="7" type="ORF">BHK69_05135</name>
</gene>
<comment type="pathway">
    <text evidence="6">Quinol/quinone metabolism; menaquinone biosynthesis; menaquinol from 1,4-dihydroxy-2-naphthoate: step 2/2.</text>
</comment>
<dbReference type="NCBIfam" id="NF001242">
    <property type="entry name" value="PRK00216.1-3"/>
    <property type="match status" value="1"/>
</dbReference>
<feature type="binding site" evidence="6">
    <location>
        <begin position="125"/>
        <end position="126"/>
    </location>
    <ligand>
        <name>S-adenosyl-L-methionine</name>
        <dbReference type="ChEBI" id="CHEBI:59789"/>
    </ligand>
</feature>
<comment type="caution">
    <text evidence="6">Lacks conserved residue(s) required for the propagation of feature annotation.</text>
</comment>
<keyword evidence="8" id="KW-1185">Reference proteome</keyword>
<dbReference type="NCBIfam" id="NF001244">
    <property type="entry name" value="PRK00216.1-5"/>
    <property type="match status" value="1"/>
</dbReference>
<evidence type="ECO:0000256" key="5">
    <source>
        <dbReference type="ARBA" id="ARBA00022691"/>
    </source>
</evidence>
<protein>
    <recommendedName>
        <fullName evidence="6">Ubiquinone/menaquinone biosynthesis C-methyltransferase UbiE</fullName>
        <ecNumber evidence="6">2.1.1.163</ecNumber>
        <ecNumber evidence="6">2.1.1.201</ecNumber>
    </recommendedName>
    <alternativeName>
        <fullName evidence="6">2-methoxy-6-polyprenyl-1,4-benzoquinol methylase</fullName>
    </alternativeName>
    <alternativeName>
        <fullName evidence="6">Demethylmenaquinone methyltransferase</fullName>
    </alternativeName>
</protein>
<dbReference type="UniPathway" id="UPA00232"/>
<dbReference type="Pfam" id="PF01209">
    <property type="entry name" value="Ubie_methyltran"/>
    <property type="match status" value="1"/>
</dbReference>
<keyword evidence="5 6" id="KW-0949">S-adenosyl-L-methionine</keyword>
<dbReference type="InterPro" id="IPR004033">
    <property type="entry name" value="UbiE/COQ5_MeTrFase"/>
</dbReference>
<dbReference type="PROSITE" id="PS01184">
    <property type="entry name" value="UBIE_2"/>
    <property type="match status" value="1"/>
</dbReference>
<comment type="similarity">
    <text evidence="6">Belongs to the class I-like SAM-binding methyltransferase superfamily. MenG/UbiE family.</text>
</comment>
<keyword evidence="3 6" id="KW-0808">Transferase</keyword>
<dbReference type="EMBL" id="CP017147">
    <property type="protein sequence ID" value="AOO79944.1"/>
    <property type="molecule type" value="Genomic_DNA"/>
</dbReference>
<proteinExistence type="inferred from homology"/>
<evidence type="ECO:0000256" key="2">
    <source>
        <dbReference type="ARBA" id="ARBA00022603"/>
    </source>
</evidence>
<dbReference type="PROSITE" id="PS51608">
    <property type="entry name" value="SAM_MT_UBIE"/>
    <property type="match status" value="1"/>
</dbReference>
<dbReference type="NCBIfam" id="TIGR01934">
    <property type="entry name" value="MenG_MenH_UbiE"/>
    <property type="match status" value="1"/>
</dbReference>
<dbReference type="RefSeq" id="WP_069689166.1">
    <property type="nucleotide sequence ID" value="NZ_CP017147.1"/>
</dbReference>
<dbReference type="GO" id="GO:0009234">
    <property type="term" value="P:menaquinone biosynthetic process"/>
    <property type="evidence" value="ECO:0007669"/>
    <property type="project" value="UniProtKB-UniRule"/>
</dbReference>
<organism evidence="7 8">
    <name type="scientific">Bosea vaviloviae</name>
    <dbReference type="NCBI Taxonomy" id="1526658"/>
    <lineage>
        <taxon>Bacteria</taxon>
        <taxon>Pseudomonadati</taxon>
        <taxon>Pseudomonadota</taxon>
        <taxon>Alphaproteobacteria</taxon>
        <taxon>Hyphomicrobiales</taxon>
        <taxon>Boseaceae</taxon>
        <taxon>Bosea</taxon>
    </lineage>
</organism>
<dbReference type="EC" id="2.1.1.163" evidence="6"/>
<dbReference type="KEGG" id="bvv:BHK69_05135"/>
<name>A0A1D7TXU8_9HYPH</name>
<dbReference type="Gene3D" id="3.40.50.150">
    <property type="entry name" value="Vaccinia Virus protein VP39"/>
    <property type="match status" value="1"/>
</dbReference>
<keyword evidence="4 6" id="KW-0831">Ubiquinone biosynthesis</keyword>
<comment type="catalytic activity">
    <reaction evidence="6">
        <text>a 2-demethylmenaquinol + S-adenosyl-L-methionine = a menaquinol + S-adenosyl-L-homocysteine + H(+)</text>
        <dbReference type="Rhea" id="RHEA:42640"/>
        <dbReference type="Rhea" id="RHEA-COMP:9539"/>
        <dbReference type="Rhea" id="RHEA-COMP:9563"/>
        <dbReference type="ChEBI" id="CHEBI:15378"/>
        <dbReference type="ChEBI" id="CHEBI:18151"/>
        <dbReference type="ChEBI" id="CHEBI:55437"/>
        <dbReference type="ChEBI" id="CHEBI:57856"/>
        <dbReference type="ChEBI" id="CHEBI:59789"/>
        <dbReference type="EC" id="2.1.1.163"/>
    </reaction>
</comment>
<dbReference type="GO" id="GO:0043770">
    <property type="term" value="F:demethylmenaquinone methyltransferase activity"/>
    <property type="evidence" value="ECO:0007669"/>
    <property type="project" value="UniProtKB-UniRule"/>
</dbReference>
<dbReference type="GO" id="GO:0008425">
    <property type="term" value="F:2-methoxy-6-polyprenyl-1,4-benzoquinol methyltransferase activity"/>
    <property type="evidence" value="ECO:0007669"/>
    <property type="project" value="UniProtKB-UniRule"/>
</dbReference>
<dbReference type="PROSITE" id="PS01183">
    <property type="entry name" value="UBIE_1"/>
    <property type="match status" value="1"/>
</dbReference>
<dbReference type="GO" id="GO:0009060">
    <property type="term" value="P:aerobic respiration"/>
    <property type="evidence" value="ECO:0007669"/>
    <property type="project" value="UniProtKB-UniRule"/>
</dbReference>
<dbReference type="PANTHER" id="PTHR43591">
    <property type="entry name" value="METHYLTRANSFERASE"/>
    <property type="match status" value="1"/>
</dbReference>
<dbReference type="STRING" id="1526658.BHK69_05135"/>
<evidence type="ECO:0000256" key="3">
    <source>
        <dbReference type="ARBA" id="ARBA00022679"/>
    </source>
</evidence>
<dbReference type="UniPathway" id="UPA00079">
    <property type="reaction ID" value="UER00169"/>
</dbReference>
<dbReference type="AlphaFoldDB" id="A0A1D7TXU8"/>
<comment type="function">
    <text evidence="6">Methyltransferase required for the conversion of demethylmenaquinol (DMKH2) to menaquinol (MKH2) and the conversion of 2-polyprenyl-6-methoxy-1,4-benzoquinol (DDMQH2) to 2-polyprenyl-3-methyl-6-methoxy-1,4-benzoquinol (DMQH2).</text>
</comment>
<dbReference type="InterPro" id="IPR023576">
    <property type="entry name" value="UbiE/COQ5_MeTrFase_CS"/>
</dbReference>